<evidence type="ECO:0000313" key="5">
    <source>
        <dbReference type="EMBL" id="GIL82759.1"/>
    </source>
</evidence>
<accession>A0A8J4LN38</accession>
<dbReference type="CDD" id="cd14014">
    <property type="entry name" value="STKc_PknB_like"/>
    <property type="match status" value="1"/>
</dbReference>
<dbReference type="InterPro" id="IPR051681">
    <property type="entry name" value="Ser/Thr_Kinases-Pseudokinases"/>
</dbReference>
<keyword evidence="2" id="KW-0472">Membrane</keyword>
<keyword evidence="3" id="KW-0732">Signal</keyword>
<sequence length="1326" mass="142854">MAKAMALLGLKLILLATTGILANVAPNVSSTLCSDFVGPATGAAVICSIGSLQNCTGKELTGDVFVVGNGTSTWDVGASPLSFADDSRVTVSCLRILMEQSDSEVTQSLKINYTTLLSPPFIRRPSETQLFALTMRDVEISLSCAALLEWQHYLCGIQLPGRTMVHGNTISILSWTGNGAILEHVNMTCDPGTAGFSPACSMAVVDGVSDILDASKWLQDPYLPLVLTVSRDISFTDSQWPDNGLRITANVTLSATLGSNVTISFGLRTVLFNVDKNSSRTAFLSFRGCILVDLPLSYLPLNHPRRPFGVLSTALWPVYREEVAMGLYNCTLILTSEEFKFWSYWLSILVSPIPGVSTMGNWTFANDVQLGKSGVDYIHLVHYMGRYTTLMNVRYQVSNDVYATQQRNNILQITNDAAVPPTVVFQARDSEDLLTALLSSPSASAAQHGQYIILTGSVTTVDDTVWPATGAPIRYPTTITTWPSSWVAFDLRLMRDAFIILPSTLSSVVIKNVVLLNLCGGDPDNEFAGLTTGLWAFKFSNWRNTEQQRLSFDRAIVVVSREEVGYYIDATVDRMKTDAWISSFQVDSYDTANRSWVQFATLATSRFSAQSINITNTIPDILDSNSINLTTVAGFPWTARMTEQPSNNKRDILLFTLLVITLPTALGAALLTFLLMKRRRISRLCLEGVAQRKLAEQTDNREEDQSEGEEHEGKTSRKQEPPVCCFPLSFPLRKSKFVNPLFDDASRVSPEIVLTGVLGPAALGRSLVPVPPEAAILATNASSSTVADSYLQVDDVAVTGPELVIEQATAENVSAETRSGSGRSSQAHGVLSAVPAELRPGAEVAFGLEATAAGSGVSSLSESCLAGSGPQIEHRWRSSCCPQSTGTGTPTAAAAAQSASAICGVIAGSLHDGLGGTPEAGELRFSPAAAAAVLATGQAAASGCGEDANAYAQRQGLFGFPGVNLDTSQGAVRNPRFLDMQQLDRLRHEIGDRHLEVQHSLGWGGCGVVYKGVWKGLQVAVKTILLQGDSKQSQQFLTEAAISASLQHANIVTTYLYELRPLDEVDPGTGDVEIQLRSTSSDGVQPQDREHMSCWKLYIVQEYCELGTLKAAIDQGYFKGPAGGPPNLGFLLTVALDMALGLEHVHSKNVVHGDVTVSNILLQACPSRPQGCVAKVADFGLSVKFEANQTYGYHLYGGTPHYMAPERVRGVLSKRSDIYSLGICLWELYCGTPPWRRNAVGAHHRGYGGGTTSSSVDSGGHHNHHHHPSFGDSATGTSSLDSFRFPRGCPLEFSTLVHACLSVNPQARPAATAVASTLQRLHRRYC</sequence>
<evidence type="ECO:0000256" key="2">
    <source>
        <dbReference type="SAM" id="Phobius"/>
    </source>
</evidence>
<gene>
    <name evidence="5" type="ORF">Vretifemale_11694</name>
    <name evidence="6" type="ORF">Vretimale_8318</name>
</gene>
<dbReference type="OrthoDB" id="310217at2759"/>
<dbReference type="Gene3D" id="3.30.200.20">
    <property type="entry name" value="Phosphorylase Kinase, domain 1"/>
    <property type="match status" value="1"/>
</dbReference>
<feature type="compositionally biased region" description="Basic and acidic residues" evidence="1">
    <location>
        <begin position="711"/>
        <end position="720"/>
    </location>
</feature>
<name>A0A8J4LN38_9CHLO</name>
<dbReference type="InterPro" id="IPR008266">
    <property type="entry name" value="Tyr_kinase_AS"/>
</dbReference>
<dbReference type="GO" id="GO:0005524">
    <property type="term" value="F:ATP binding"/>
    <property type="evidence" value="ECO:0007669"/>
    <property type="project" value="InterPro"/>
</dbReference>
<dbReference type="PANTHER" id="PTHR44329">
    <property type="entry name" value="SERINE/THREONINE-PROTEIN KINASE TNNI3K-RELATED"/>
    <property type="match status" value="1"/>
</dbReference>
<dbReference type="PROSITE" id="PS50011">
    <property type="entry name" value="PROTEIN_KINASE_DOM"/>
    <property type="match status" value="1"/>
</dbReference>
<feature type="region of interest" description="Disordered" evidence="1">
    <location>
        <begin position="695"/>
        <end position="720"/>
    </location>
</feature>
<dbReference type="InterPro" id="IPR011009">
    <property type="entry name" value="Kinase-like_dom_sf"/>
</dbReference>
<organism evidence="6 7">
    <name type="scientific">Volvox reticuliferus</name>
    <dbReference type="NCBI Taxonomy" id="1737510"/>
    <lineage>
        <taxon>Eukaryota</taxon>
        <taxon>Viridiplantae</taxon>
        <taxon>Chlorophyta</taxon>
        <taxon>core chlorophytes</taxon>
        <taxon>Chlorophyceae</taxon>
        <taxon>CS clade</taxon>
        <taxon>Chlamydomonadales</taxon>
        <taxon>Volvocaceae</taxon>
        <taxon>Volvox</taxon>
    </lineage>
</organism>
<evidence type="ECO:0000313" key="7">
    <source>
        <dbReference type="Proteomes" id="UP000722791"/>
    </source>
</evidence>
<comment type="caution">
    <text evidence="6">The sequence shown here is derived from an EMBL/GenBank/DDBJ whole genome shotgun (WGS) entry which is preliminary data.</text>
</comment>
<evidence type="ECO:0000313" key="6">
    <source>
        <dbReference type="EMBL" id="GIM03580.1"/>
    </source>
</evidence>
<keyword evidence="2" id="KW-1133">Transmembrane helix</keyword>
<feature type="signal peptide" evidence="3">
    <location>
        <begin position="1"/>
        <end position="22"/>
    </location>
</feature>
<evidence type="ECO:0000313" key="8">
    <source>
        <dbReference type="Proteomes" id="UP000747110"/>
    </source>
</evidence>
<dbReference type="Gene3D" id="1.10.510.10">
    <property type="entry name" value="Transferase(Phosphotransferase) domain 1"/>
    <property type="match status" value="1"/>
</dbReference>
<dbReference type="EMBL" id="BNCQ01000014">
    <property type="protein sequence ID" value="GIM03580.1"/>
    <property type="molecule type" value="Genomic_DNA"/>
</dbReference>
<feature type="region of interest" description="Disordered" evidence="1">
    <location>
        <begin position="1250"/>
        <end position="1273"/>
    </location>
</feature>
<keyword evidence="2" id="KW-0812">Transmembrane</keyword>
<dbReference type="PROSITE" id="PS00109">
    <property type="entry name" value="PROTEIN_KINASE_TYR"/>
    <property type="match status" value="1"/>
</dbReference>
<dbReference type="Pfam" id="PF00069">
    <property type="entry name" value="Pkinase"/>
    <property type="match status" value="1"/>
</dbReference>
<reference evidence="6" key="1">
    <citation type="journal article" date="2021" name="Proc. Natl. Acad. Sci. U.S.A.">
        <title>Three genomes in the algal genus Volvox reveal the fate of a haploid sex-determining region after a transition to homothallism.</title>
        <authorList>
            <person name="Yamamoto K."/>
            <person name="Hamaji T."/>
            <person name="Kawai-Toyooka H."/>
            <person name="Matsuzaki R."/>
            <person name="Takahashi F."/>
            <person name="Nishimura Y."/>
            <person name="Kawachi M."/>
            <person name="Noguchi H."/>
            <person name="Minakuchi Y."/>
            <person name="Umen J.G."/>
            <person name="Toyoda A."/>
            <person name="Nozaki H."/>
        </authorList>
    </citation>
    <scope>NUCLEOTIDE SEQUENCE</scope>
    <source>
        <strain evidence="6">NIES-3785</strain>
        <strain evidence="5">NIES-3786</strain>
    </source>
</reference>
<evidence type="ECO:0000256" key="3">
    <source>
        <dbReference type="SAM" id="SignalP"/>
    </source>
</evidence>
<evidence type="ECO:0000256" key="1">
    <source>
        <dbReference type="SAM" id="MobiDB-lite"/>
    </source>
</evidence>
<dbReference type="SUPFAM" id="SSF56112">
    <property type="entry name" value="Protein kinase-like (PK-like)"/>
    <property type="match status" value="1"/>
</dbReference>
<feature type="domain" description="Protein kinase" evidence="4">
    <location>
        <begin position="995"/>
        <end position="1325"/>
    </location>
</feature>
<protein>
    <recommendedName>
        <fullName evidence="4">Protein kinase domain-containing protein</fullName>
    </recommendedName>
</protein>
<keyword evidence="8" id="KW-1185">Reference proteome</keyword>
<dbReference type="Proteomes" id="UP000747110">
    <property type="component" value="Unassembled WGS sequence"/>
</dbReference>
<dbReference type="PANTHER" id="PTHR44329:SF214">
    <property type="entry name" value="PROTEIN KINASE DOMAIN-CONTAINING PROTEIN"/>
    <property type="match status" value="1"/>
</dbReference>
<dbReference type="Proteomes" id="UP000722791">
    <property type="component" value="Unassembled WGS sequence"/>
</dbReference>
<evidence type="ECO:0000259" key="4">
    <source>
        <dbReference type="PROSITE" id="PS50011"/>
    </source>
</evidence>
<dbReference type="InterPro" id="IPR000719">
    <property type="entry name" value="Prot_kinase_dom"/>
</dbReference>
<feature type="compositionally biased region" description="Acidic residues" evidence="1">
    <location>
        <begin position="701"/>
        <end position="710"/>
    </location>
</feature>
<dbReference type="GO" id="GO:0004674">
    <property type="term" value="F:protein serine/threonine kinase activity"/>
    <property type="evidence" value="ECO:0007669"/>
    <property type="project" value="TreeGrafter"/>
</dbReference>
<dbReference type="EMBL" id="BNCP01000025">
    <property type="protein sequence ID" value="GIL82759.1"/>
    <property type="molecule type" value="Genomic_DNA"/>
</dbReference>
<feature type="chain" id="PRO_5035415840" description="Protein kinase domain-containing protein" evidence="3">
    <location>
        <begin position="23"/>
        <end position="1326"/>
    </location>
</feature>
<feature type="transmembrane region" description="Helical" evidence="2">
    <location>
        <begin position="652"/>
        <end position="676"/>
    </location>
</feature>
<proteinExistence type="predicted"/>